<dbReference type="AlphaFoldDB" id="A0A223NUL4"/>
<dbReference type="KEGG" id="muc:MuYL_1676"/>
<keyword evidence="2" id="KW-1185">Reference proteome</keyword>
<proteinExistence type="predicted"/>
<gene>
    <name evidence="1" type="ORF">MuYL_1676</name>
</gene>
<organism evidence="1 2">
    <name type="scientific">Mucilaginibacter xinganensis</name>
    <dbReference type="NCBI Taxonomy" id="1234841"/>
    <lineage>
        <taxon>Bacteria</taxon>
        <taxon>Pseudomonadati</taxon>
        <taxon>Bacteroidota</taxon>
        <taxon>Sphingobacteriia</taxon>
        <taxon>Sphingobacteriales</taxon>
        <taxon>Sphingobacteriaceae</taxon>
        <taxon>Mucilaginibacter</taxon>
    </lineage>
</organism>
<accession>A0A223NUL4</accession>
<dbReference type="Proteomes" id="UP000215002">
    <property type="component" value="Chromosome"/>
</dbReference>
<evidence type="ECO:0000313" key="2">
    <source>
        <dbReference type="Proteomes" id="UP000215002"/>
    </source>
</evidence>
<dbReference type="EMBL" id="CP022743">
    <property type="protein sequence ID" value="ASU33572.1"/>
    <property type="molecule type" value="Genomic_DNA"/>
</dbReference>
<name>A0A223NUL4_9SPHI</name>
<sequence length="38" mass="4176">MSSSETLEPAGAFKKALTLKAIPETKEKLDKLLKDKKS</sequence>
<protein>
    <submittedName>
        <fullName evidence="1">Uncharacterized protein</fullName>
    </submittedName>
</protein>
<evidence type="ECO:0000313" key="1">
    <source>
        <dbReference type="EMBL" id="ASU33572.1"/>
    </source>
</evidence>
<reference evidence="1 2" key="1">
    <citation type="submission" date="2017-08" db="EMBL/GenBank/DDBJ databases">
        <title>Complete genome sequence of Mucilaginibacter sp. strain BJC16-A31.</title>
        <authorList>
            <consortium name="Henan University of Science and Technology"/>
            <person name="You X."/>
        </authorList>
    </citation>
    <scope>NUCLEOTIDE SEQUENCE [LARGE SCALE GENOMIC DNA]</scope>
    <source>
        <strain evidence="1 2">BJC16-A31</strain>
    </source>
</reference>